<evidence type="ECO:0000256" key="14">
    <source>
        <dbReference type="SAM" id="SignalP"/>
    </source>
</evidence>
<dbReference type="Gene3D" id="3.40.47.10">
    <property type="match status" value="2"/>
</dbReference>
<evidence type="ECO:0000256" key="10">
    <source>
        <dbReference type="ARBA" id="ARBA00023315"/>
    </source>
</evidence>
<dbReference type="InterPro" id="IPR020610">
    <property type="entry name" value="Thiolase_AS"/>
</dbReference>
<evidence type="ECO:0000256" key="8">
    <source>
        <dbReference type="ARBA" id="ARBA00023098"/>
    </source>
</evidence>
<keyword evidence="14" id="KW-0732">Signal</keyword>
<comment type="catalytic activity">
    <reaction evidence="12">
        <text>an acyl-CoA + acetyl-CoA = a 3-oxoacyl-CoA + CoA</text>
        <dbReference type="Rhea" id="RHEA:21564"/>
        <dbReference type="ChEBI" id="CHEBI:57287"/>
        <dbReference type="ChEBI" id="CHEBI:57288"/>
        <dbReference type="ChEBI" id="CHEBI:58342"/>
        <dbReference type="ChEBI" id="CHEBI:90726"/>
        <dbReference type="EC" id="2.3.1.16"/>
    </reaction>
</comment>
<evidence type="ECO:0000256" key="6">
    <source>
        <dbReference type="ARBA" id="ARBA00022832"/>
    </source>
</evidence>
<dbReference type="PANTHER" id="PTHR43853:SF8">
    <property type="entry name" value="3-KETOACYL-COA THIOLASE, PEROXISOMAL"/>
    <property type="match status" value="1"/>
</dbReference>
<keyword evidence="5 13" id="KW-0808">Transferase</keyword>
<evidence type="ECO:0000256" key="12">
    <source>
        <dbReference type="ARBA" id="ARBA00047605"/>
    </source>
</evidence>
<evidence type="ECO:0000256" key="5">
    <source>
        <dbReference type="ARBA" id="ARBA00022679"/>
    </source>
</evidence>
<evidence type="ECO:0000256" key="2">
    <source>
        <dbReference type="ARBA" id="ARBA00004275"/>
    </source>
</evidence>
<dbReference type="InterPro" id="IPR020613">
    <property type="entry name" value="Thiolase_CS"/>
</dbReference>
<dbReference type="EC" id="2.3.1.16" evidence="11"/>
<dbReference type="CDD" id="cd00751">
    <property type="entry name" value="thiolase"/>
    <property type="match status" value="1"/>
</dbReference>
<keyword evidence="18" id="KW-1185">Reference proteome</keyword>
<comment type="cofactor">
    <cofactor evidence="1">
        <name>K(+)</name>
        <dbReference type="ChEBI" id="CHEBI:29103"/>
    </cofactor>
</comment>
<evidence type="ECO:0000256" key="11">
    <source>
        <dbReference type="ARBA" id="ARBA00024073"/>
    </source>
</evidence>
<dbReference type="InterPro" id="IPR020616">
    <property type="entry name" value="Thiolase_N"/>
</dbReference>
<evidence type="ECO:0000259" key="15">
    <source>
        <dbReference type="Pfam" id="PF00108"/>
    </source>
</evidence>
<accession>A0ABR2UKI9</accession>
<evidence type="ECO:0000313" key="17">
    <source>
        <dbReference type="EMBL" id="KAK9415135.1"/>
    </source>
</evidence>
<dbReference type="EMBL" id="JARVKF010000418">
    <property type="protein sequence ID" value="KAK9415135.1"/>
    <property type="molecule type" value="Genomic_DNA"/>
</dbReference>
<gene>
    <name evidence="17" type="ORF">SUNI508_01983</name>
</gene>
<comment type="subcellular location">
    <subcellularLocation>
        <location evidence="2">Peroxisome</location>
    </subcellularLocation>
</comment>
<sequence length="571" mass="60431">MNLRSVMPTYILSVIQLVVFPILPSSALDVVSHLTNALAIVHTPSAPRPTVFTSEYRHVGSGVSAEPARWRESQPPQTCDATLKAPALARLNMCFWGLMSAATGMFELKFRGPVWGGKGKYMAIRMHTNHFVVSISPPSCDFLFHPGLTDSTDKMGAVDRLQQISSQVSGSKSAKERLLIKSPDDIVVTACLRTAFTKGGKGGFKDTAAADLMAGALKGLIERSKIDPALVEDVCVGEVLAPGGGATEMRAAALVAGFPESTAVRTLNRQCSSGLQACVDVANQIKTGMIEIGIGAGVESMSTQYGPAAVSEFSELLESHPESANCKVPMGVLSEQMAADRNIKRADQDAFAASSYQKAAKAQEAGLFDEEIHPLTVKYEDPKSGETKTITVAKDDGVRPGVTKESLGKMKGAFAQGGSIHAGNASQISDGAAAVLMMKRSTAEKLGQTILGKYVAASIVGVKPLLMGIGPWKAIPKVFEKAGITKDDVDIFEINEAFASQCLWCANELGLDYEKINPKGGAIAFGHPLGCTGARQVSTLLYELRRRGEKVGVTSMCIGTGMGMAAVWVAE</sequence>
<comment type="caution">
    <text evidence="17">The sequence shown here is derived from an EMBL/GenBank/DDBJ whole genome shotgun (WGS) entry which is preliminary data.</text>
</comment>
<evidence type="ECO:0000256" key="3">
    <source>
        <dbReference type="ARBA" id="ARBA00004872"/>
    </source>
</evidence>
<dbReference type="PROSITE" id="PS00737">
    <property type="entry name" value="THIOLASE_2"/>
    <property type="match status" value="1"/>
</dbReference>
<evidence type="ECO:0000313" key="18">
    <source>
        <dbReference type="Proteomes" id="UP001408356"/>
    </source>
</evidence>
<feature type="domain" description="Thiolase C-terminal" evidence="16">
    <location>
        <begin position="449"/>
        <end position="567"/>
    </location>
</feature>
<evidence type="ECO:0000256" key="4">
    <source>
        <dbReference type="ARBA" id="ARBA00010982"/>
    </source>
</evidence>
<dbReference type="NCBIfam" id="TIGR01930">
    <property type="entry name" value="AcCoA-C-Actrans"/>
    <property type="match status" value="1"/>
</dbReference>
<keyword evidence="7" id="KW-0809">Transit peptide</keyword>
<evidence type="ECO:0000259" key="16">
    <source>
        <dbReference type="Pfam" id="PF02803"/>
    </source>
</evidence>
<dbReference type="Pfam" id="PF02803">
    <property type="entry name" value="Thiolase_C"/>
    <property type="match status" value="1"/>
</dbReference>
<protein>
    <recommendedName>
        <fullName evidence="11">acetyl-CoA C-acyltransferase</fullName>
        <ecNumber evidence="11">2.3.1.16</ecNumber>
    </recommendedName>
</protein>
<dbReference type="InterPro" id="IPR050215">
    <property type="entry name" value="Thiolase-like_sf_Thiolase"/>
</dbReference>
<feature type="domain" description="Thiolase N-terminal" evidence="15">
    <location>
        <begin position="186"/>
        <end position="441"/>
    </location>
</feature>
<evidence type="ECO:0000256" key="1">
    <source>
        <dbReference type="ARBA" id="ARBA00001958"/>
    </source>
</evidence>
<name>A0ABR2UKI9_9PEZI</name>
<feature type="signal peptide" evidence="14">
    <location>
        <begin position="1"/>
        <end position="27"/>
    </location>
</feature>
<dbReference type="Pfam" id="PF00108">
    <property type="entry name" value="Thiolase_N"/>
    <property type="match status" value="1"/>
</dbReference>
<dbReference type="InterPro" id="IPR016039">
    <property type="entry name" value="Thiolase-like"/>
</dbReference>
<dbReference type="PROSITE" id="PS00099">
    <property type="entry name" value="THIOLASE_3"/>
    <property type="match status" value="1"/>
</dbReference>
<keyword evidence="10 13" id="KW-0012">Acyltransferase</keyword>
<comment type="pathway">
    <text evidence="3">Lipid metabolism; fatty acid metabolism.</text>
</comment>
<organism evidence="17 18">
    <name type="scientific">Seiridium unicorne</name>
    <dbReference type="NCBI Taxonomy" id="138068"/>
    <lineage>
        <taxon>Eukaryota</taxon>
        <taxon>Fungi</taxon>
        <taxon>Dikarya</taxon>
        <taxon>Ascomycota</taxon>
        <taxon>Pezizomycotina</taxon>
        <taxon>Sordariomycetes</taxon>
        <taxon>Xylariomycetidae</taxon>
        <taxon>Amphisphaeriales</taxon>
        <taxon>Sporocadaceae</taxon>
        <taxon>Seiridium</taxon>
    </lineage>
</organism>
<feature type="chain" id="PRO_5046695323" description="acetyl-CoA C-acyltransferase" evidence="14">
    <location>
        <begin position="28"/>
        <end position="571"/>
    </location>
</feature>
<comment type="similarity">
    <text evidence="4 13">Belongs to the thiolase-like superfamily. Thiolase family.</text>
</comment>
<reference evidence="17 18" key="1">
    <citation type="journal article" date="2024" name="J. Plant Pathol.">
        <title>Sequence and assembly of the genome of Seiridium unicorne, isolate CBS 538.82, causal agent of cypress canker disease.</title>
        <authorList>
            <person name="Scali E."/>
            <person name="Rocca G.D."/>
            <person name="Danti R."/>
            <person name="Garbelotto M."/>
            <person name="Barberini S."/>
            <person name="Baroncelli R."/>
            <person name="Emiliani G."/>
        </authorList>
    </citation>
    <scope>NUCLEOTIDE SEQUENCE [LARGE SCALE GENOMIC DNA]</scope>
    <source>
        <strain evidence="17 18">BM-138-508</strain>
    </source>
</reference>
<evidence type="ECO:0000256" key="7">
    <source>
        <dbReference type="ARBA" id="ARBA00022946"/>
    </source>
</evidence>
<keyword evidence="6" id="KW-0276">Fatty acid metabolism</keyword>
<dbReference type="InterPro" id="IPR020617">
    <property type="entry name" value="Thiolase_C"/>
</dbReference>
<keyword evidence="8" id="KW-0443">Lipid metabolism</keyword>
<dbReference type="InterPro" id="IPR002155">
    <property type="entry name" value="Thiolase"/>
</dbReference>
<dbReference type="SUPFAM" id="SSF53901">
    <property type="entry name" value="Thiolase-like"/>
    <property type="match status" value="2"/>
</dbReference>
<dbReference type="Proteomes" id="UP001408356">
    <property type="component" value="Unassembled WGS sequence"/>
</dbReference>
<evidence type="ECO:0000256" key="9">
    <source>
        <dbReference type="ARBA" id="ARBA00023140"/>
    </source>
</evidence>
<keyword evidence="9" id="KW-0576">Peroxisome</keyword>
<dbReference type="PANTHER" id="PTHR43853">
    <property type="entry name" value="3-KETOACYL-COA THIOLASE, PEROXISOMAL"/>
    <property type="match status" value="1"/>
</dbReference>
<evidence type="ECO:0000256" key="13">
    <source>
        <dbReference type="RuleBase" id="RU003557"/>
    </source>
</evidence>
<proteinExistence type="inferred from homology"/>